<organism evidence="1 2">
    <name type="scientific">Paenibacillus sedimenti</name>
    <dbReference type="NCBI Taxonomy" id="2770274"/>
    <lineage>
        <taxon>Bacteria</taxon>
        <taxon>Bacillati</taxon>
        <taxon>Bacillota</taxon>
        <taxon>Bacilli</taxon>
        <taxon>Bacillales</taxon>
        <taxon>Paenibacillaceae</taxon>
        <taxon>Paenibacillus</taxon>
    </lineage>
</organism>
<dbReference type="Proteomes" id="UP000650466">
    <property type="component" value="Unassembled WGS sequence"/>
</dbReference>
<evidence type="ECO:0000313" key="2">
    <source>
        <dbReference type="Proteomes" id="UP000650466"/>
    </source>
</evidence>
<proteinExistence type="predicted"/>
<dbReference type="EMBL" id="JACVVD010000005">
    <property type="protein sequence ID" value="MBD0381610.1"/>
    <property type="molecule type" value="Genomic_DNA"/>
</dbReference>
<reference evidence="1" key="1">
    <citation type="submission" date="2020-09" db="EMBL/GenBank/DDBJ databases">
        <title>Draft Genome Sequence of Paenibacillus sp. WST5.</title>
        <authorList>
            <person name="Bao Z."/>
        </authorList>
    </citation>
    <scope>NUCLEOTIDE SEQUENCE</scope>
    <source>
        <strain evidence="1">WST5</strain>
    </source>
</reference>
<keyword evidence="2" id="KW-1185">Reference proteome</keyword>
<accession>A0A926QJJ8</accession>
<dbReference type="InterPro" id="IPR029044">
    <property type="entry name" value="Nucleotide-diphossugar_trans"/>
</dbReference>
<sequence>MTVVVGYVNRSDLLVQALNSIRFYWQITTVIDNSKKDNLTDQPIGLPVKVFQPPDPLSFSQTMNVMHRIAAENGSEVCIFMHNDAELHAGMAEPLLQTLEELKQSGRRWGALRTESPALTAYNMEAISAIGPMDTILPHDFAEQDYYRRMSLLGFEIVDSGLPVTHHNDGASTYKSDEELQFIRVKTRPFYLNYYQDKWGGPPGGETHEQLFGEYPINPVPNYLYRFKRMNGK</sequence>
<evidence type="ECO:0000313" key="1">
    <source>
        <dbReference type="EMBL" id="MBD0381610.1"/>
    </source>
</evidence>
<name>A0A926QJJ8_9BACL</name>
<comment type="caution">
    <text evidence="1">The sequence shown here is derived from an EMBL/GenBank/DDBJ whole genome shotgun (WGS) entry which is preliminary data.</text>
</comment>
<protein>
    <submittedName>
        <fullName evidence="1">Glycosyltransferase family 2 protein</fullName>
    </submittedName>
</protein>
<dbReference type="AlphaFoldDB" id="A0A926QJJ8"/>
<gene>
    <name evidence="1" type="ORF">ICC18_15920</name>
</gene>
<dbReference type="SUPFAM" id="SSF53448">
    <property type="entry name" value="Nucleotide-diphospho-sugar transferases"/>
    <property type="match status" value="1"/>
</dbReference>